<reference evidence="3 4" key="1">
    <citation type="submission" date="2021-04" db="EMBL/GenBank/DDBJ databases">
        <authorList>
            <person name="Bliznina A."/>
        </authorList>
    </citation>
    <scope>NUCLEOTIDE SEQUENCE [LARGE SCALE GENOMIC DNA]</scope>
</reference>
<evidence type="ECO:0000256" key="1">
    <source>
        <dbReference type="ARBA" id="ARBA00023172"/>
    </source>
</evidence>
<accession>A0ABN7SM75</accession>
<keyword evidence="1" id="KW-0233">DNA recombination</keyword>
<sequence>MQSFLESLKLKNPSTPQGWEKLRSFLQNAVTEKEGKPLLHPAKQFLKTWTTRRMRAQSEESLYEPHQANVFKLKKLLPFWRRLYMGSEIEKMVAIVSILAFHTAGRTAEILSLRIEDMTFTQKEEALYIIMPLRTSKSNASKRRRESLSLPVLPTFPVNIKLWLAKLIDGRKQGKLFAAPSLKRGLTTSTVNYYYRKAAAQLDWEECPSGHSMRVSYVIAACEAGVEDSLIISVCRWKSPEMLEIYRSYHLLESEYGAHYLIAARVQQKREEDEGAIPSLPNLANAKIKRPEKRKFDADVVIIEPENQDTSQKLVQTTLKMQPRLVTTAVQTEEFSCEKCRERSPRELVSRIDNEANKVARSCKDFKEAKKKKEERHSEWAI</sequence>
<dbReference type="Pfam" id="PF00589">
    <property type="entry name" value="Phage_integrase"/>
    <property type="match status" value="1"/>
</dbReference>
<organism evidence="3 4">
    <name type="scientific">Oikopleura dioica</name>
    <name type="common">Tunicate</name>
    <dbReference type="NCBI Taxonomy" id="34765"/>
    <lineage>
        <taxon>Eukaryota</taxon>
        <taxon>Metazoa</taxon>
        <taxon>Chordata</taxon>
        <taxon>Tunicata</taxon>
        <taxon>Appendicularia</taxon>
        <taxon>Copelata</taxon>
        <taxon>Oikopleuridae</taxon>
        <taxon>Oikopleura</taxon>
    </lineage>
</organism>
<dbReference type="InterPro" id="IPR011010">
    <property type="entry name" value="DNA_brk_join_enz"/>
</dbReference>
<feature type="domain" description="Tyr recombinase" evidence="2">
    <location>
        <begin position="97"/>
        <end position="247"/>
    </location>
</feature>
<protein>
    <submittedName>
        <fullName evidence="3">Oidioi.mRNA.OKI2018_I69.YSR.g17195.t1.cds</fullName>
    </submittedName>
</protein>
<dbReference type="InterPro" id="IPR013762">
    <property type="entry name" value="Integrase-like_cat_sf"/>
</dbReference>
<dbReference type="SUPFAM" id="SSF56349">
    <property type="entry name" value="DNA breaking-rejoining enzymes"/>
    <property type="match status" value="1"/>
</dbReference>
<keyword evidence="4" id="KW-1185">Reference proteome</keyword>
<evidence type="ECO:0000313" key="4">
    <source>
        <dbReference type="Proteomes" id="UP001158576"/>
    </source>
</evidence>
<name>A0ABN7SM75_OIKDI</name>
<evidence type="ECO:0000313" key="3">
    <source>
        <dbReference type="EMBL" id="CAG5101545.1"/>
    </source>
</evidence>
<dbReference type="Proteomes" id="UP001158576">
    <property type="component" value="Chromosome YSR"/>
</dbReference>
<dbReference type="EMBL" id="OU015570">
    <property type="protein sequence ID" value="CAG5101545.1"/>
    <property type="molecule type" value="Genomic_DNA"/>
</dbReference>
<dbReference type="Gene3D" id="1.10.443.10">
    <property type="entry name" value="Intergrase catalytic core"/>
    <property type="match status" value="1"/>
</dbReference>
<gene>
    <name evidence="3" type="ORF">OKIOD_LOCUS8753</name>
</gene>
<proteinExistence type="predicted"/>
<dbReference type="InterPro" id="IPR002104">
    <property type="entry name" value="Integrase_catalytic"/>
</dbReference>
<evidence type="ECO:0000259" key="2">
    <source>
        <dbReference type="Pfam" id="PF00589"/>
    </source>
</evidence>